<dbReference type="GO" id="GO:0046872">
    <property type="term" value="F:metal ion binding"/>
    <property type="evidence" value="ECO:0007669"/>
    <property type="project" value="UniProtKB-KW"/>
</dbReference>
<dbReference type="Pfam" id="PF04928">
    <property type="entry name" value="PAP_central"/>
    <property type="match status" value="1"/>
</dbReference>
<dbReference type="SUPFAM" id="SSF55003">
    <property type="entry name" value="PAP/Archaeal CCA-adding enzyme, C-terminal domain"/>
    <property type="match status" value="1"/>
</dbReference>
<evidence type="ECO:0000256" key="9">
    <source>
        <dbReference type="ARBA" id="ARBA00022741"/>
    </source>
</evidence>
<evidence type="ECO:0000256" key="3">
    <source>
        <dbReference type="ARBA" id="ARBA00004123"/>
    </source>
</evidence>
<organism evidence="15 16">
    <name type="scientific">Tagetes erecta</name>
    <name type="common">African marigold</name>
    <dbReference type="NCBI Taxonomy" id="13708"/>
    <lineage>
        <taxon>Eukaryota</taxon>
        <taxon>Viridiplantae</taxon>
        <taxon>Streptophyta</taxon>
        <taxon>Embryophyta</taxon>
        <taxon>Tracheophyta</taxon>
        <taxon>Spermatophyta</taxon>
        <taxon>Magnoliopsida</taxon>
        <taxon>eudicotyledons</taxon>
        <taxon>Gunneridae</taxon>
        <taxon>Pentapetalae</taxon>
        <taxon>asterids</taxon>
        <taxon>campanulids</taxon>
        <taxon>Asterales</taxon>
        <taxon>Asteraceae</taxon>
        <taxon>Asteroideae</taxon>
        <taxon>Heliantheae alliance</taxon>
        <taxon>Tageteae</taxon>
        <taxon>Tagetes</taxon>
    </lineage>
</organism>
<dbReference type="AlphaFoldDB" id="A0AAD8L7V1"/>
<comment type="caution">
    <text evidence="15">The sequence shown here is derived from an EMBL/GenBank/DDBJ whole genome shotgun (WGS) entry which is preliminary data.</text>
</comment>
<keyword evidence="10" id="KW-0067">ATP-binding</keyword>
<dbReference type="InterPro" id="IPR011068">
    <property type="entry name" value="NuclTrfase_I-like_C"/>
</dbReference>
<dbReference type="InterPro" id="IPR043519">
    <property type="entry name" value="NT_sf"/>
</dbReference>
<evidence type="ECO:0000313" key="16">
    <source>
        <dbReference type="Proteomes" id="UP001229421"/>
    </source>
</evidence>
<dbReference type="GO" id="GO:0031123">
    <property type="term" value="P:RNA 3'-end processing"/>
    <property type="evidence" value="ECO:0007669"/>
    <property type="project" value="InterPro"/>
</dbReference>
<reference evidence="15" key="1">
    <citation type="journal article" date="2023" name="bioRxiv">
        <title>Improved chromosome-level genome assembly for marigold (Tagetes erecta).</title>
        <authorList>
            <person name="Jiang F."/>
            <person name="Yuan L."/>
            <person name="Wang S."/>
            <person name="Wang H."/>
            <person name="Xu D."/>
            <person name="Wang A."/>
            <person name="Fan W."/>
        </authorList>
    </citation>
    <scope>NUCLEOTIDE SEQUENCE</scope>
    <source>
        <strain evidence="15">WSJ</strain>
        <tissue evidence="15">Leaf</tissue>
    </source>
</reference>
<accession>A0AAD8L7V1</accession>
<keyword evidence="16" id="KW-1185">Reference proteome</keyword>
<dbReference type="GO" id="GO:1990817">
    <property type="term" value="F:poly(A) RNA polymerase activity"/>
    <property type="evidence" value="ECO:0007669"/>
    <property type="project" value="UniProtKB-EC"/>
</dbReference>
<dbReference type="Gene3D" id="3.30.70.590">
    <property type="entry name" value="Poly(A) polymerase predicted RNA binding domain"/>
    <property type="match status" value="1"/>
</dbReference>
<dbReference type="PANTHER" id="PTHR10682">
    <property type="entry name" value="POLY A POLYMERASE"/>
    <property type="match status" value="1"/>
</dbReference>
<dbReference type="EMBL" id="JAUHHV010000001">
    <property type="protein sequence ID" value="KAK1435879.1"/>
    <property type="molecule type" value="Genomic_DNA"/>
</dbReference>
<dbReference type="SUPFAM" id="SSF81631">
    <property type="entry name" value="PAP/OAS1 substrate-binding domain"/>
    <property type="match status" value="1"/>
</dbReference>
<evidence type="ECO:0000256" key="6">
    <source>
        <dbReference type="ARBA" id="ARBA00022664"/>
    </source>
</evidence>
<dbReference type="Proteomes" id="UP001229421">
    <property type="component" value="Unassembled WGS sequence"/>
</dbReference>
<keyword evidence="7" id="KW-0808">Transferase</keyword>
<keyword evidence="6" id="KW-0507">mRNA processing</keyword>
<sequence length="488" mass="55291">MASQIEFETSVSLLKFIEGFLVSPEEELSRINLIHKLKQILMTWIRRVAYQRRLPHDQIKDASATVLTYGSFGLDVYNVDSNIDAVCVGPCFASVAEDFFIVLYNMLAGRQEVSGIHCVKDAKVPLLQFIFDGILINLTFAKLQVTAVPESVDISEPSFIKDIDETSWNSFSGVRVKNSILHIVPDVKIFKELLHCVRSWAKRRGVYSDLFGLFGGIHLAVLAAFACIRNQSGSLADLISIFFETFAFWPWPEPVILEEGETPFPPPLPPGTRALMPIKLPGSPDEYCHSNMTTSTFNKIRSEFRRGYRHTQDRFKPHFDWGNLFEPFPYSKSYLRFIKICLSTYNKVELGTWVQWVKSHFHSLLVKLEEVRALCDPNPTEYMDVSIETPNVVFYWGLFPGRGDNMDLNTATNDFMRNLSIGYPDNPGSLNLTLVQASQLPKILQLADNDIKAELKSSSLNHQNQMIPVYSTHSPHYLVGYLATDATG</sequence>
<evidence type="ECO:0000256" key="7">
    <source>
        <dbReference type="ARBA" id="ARBA00022679"/>
    </source>
</evidence>
<dbReference type="GO" id="GO:0005634">
    <property type="term" value="C:nucleus"/>
    <property type="evidence" value="ECO:0007669"/>
    <property type="project" value="UniProtKB-SubCell"/>
</dbReference>
<dbReference type="GO" id="GO:0006397">
    <property type="term" value="P:mRNA processing"/>
    <property type="evidence" value="ECO:0007669"/>
    <property type="project" value="UniProtKB-KW"/>
</dbReference>
<evidence type="ECO:0000259" key="14">
    <source>
        <dbReference type="Pfam" id="PF20750"/>
    </source>
</evidence>
<evidence type="ECO:0000256" key="8">
    <source>
        <dbReference type="ARBA" id="ARBA00022723"/>
    </source>
</evidence>
<dbReference type="EC" id="2.7.7.19" evidence="5"/>
<comment type="similarity">
    <text evidence="4">Belongs to the poly(A) polymerase family.</text>
</comment>
<dbReference type="GO" id="GO:0005524">
    <property type="term" value="F:ATP binding"/>
    <property type="evidence" value="ECO:0007669"/>
    <property type="project" value="UniProtKB-KW"/>
</dbReference>
<keyword evidence="8" id="KW-0479">Metal-binding</keyword>
<dbReference type="GO" id="GO:0003723">
    <property type="term" value="F:RNA binding"/>
    <property type="evidence" value="ECO:0007669"/>
    <property type="project" value="InterPro"/>
</dbReference>
<keyword evidence="12" id="KW-0539">Nucleus</keyword>
<evidence type="ECO:0000256" key="5">
    <source>
        <dbReference type="ARBA" id="ARBA00012388"/>
    </source>
</evidence>
<evidence type="ECO:0000256" key="2">
    <source>
        <dbReference type="ARBA" id="ARBA00001946"/>
    </source>
</evidence>
<dbReference type="Gene3D" id="1.10.1410.10">
    <property type="match status" value="1"/>
</dbReference>
<dbReference type="InterPro" id="IPR048840">
    <property type="entry name" value="PolA_pol_NTPase"/>
</dbReference>
<comment type="cofactor">
    <cofactor evidence="1">
        <name>Mn(2+)</name>
        <dbReference type="ChEBI" id="CHEBI:29035"/>
    </cofactor>
</comment>
<comment type="subcellular location">
    <subcellularLocation>
        <location evidence="3">Nucleus</location>
    </subcellularLocation>
</comment>
<feature type="domain" description="Poly(A) polymerase nucleotidyltransferase" evidence="14">
    <location>
        <begin position="13"/>
        <end position="184"/>
    </location>
</feature>
<gene>
    <name evidence="15" type="ORF">QVD17_01651</name>
</gene>
<evidence type="ECO:0000256" key="4">
    <source>
        <dbReference type="ARBA" id="ARBA00010912"/>
    </source>
</evidence>
<dbReference type="Pfam" id="PF20750">
    <property type="entry name" value="PAP_NTPase"/>
    <property type="match status" value="1"/>
</dbReference>
<evidence type="ECO:0000256" key="1">
    <source>
        <dbReference type="ARBA" id="ARBA00001936"/>
    </source>
</evidence>
<evidence type="ECO:0000256" key="12">
    <source>
        <dbReference type="ARBA" id="ARBA00023242"/>
    </source>
</evidence>
<name>A0AAD8L7V1_TARER</name>
<feature type="domain" description="Poly(A) polymerase central" evidence="13">
    <location>
        <begin position="190"/>
        <end position="326"/>
    </location>
</feature>
<dbReference type="CDD" id="cd05402">
    <property type="entry name" value="NT_PAP_TUTase"/>
    <property type="match status" value="1"/>
</dbReference>
<keyword evidence="9" id="KW-0547">Nucleotide-binding</keyword>
<protein>
    <recommendedName>
        <fullName evidence="5">polynucleotide adenylyltransferase</fullName>
        <ecNumber evidence="5">2.7.7.19</ecNumber>
    </recommendedName>
</protein>
<evidence type="ECO:0000259" key="13">
    <source>
        <dbReference type="Pfam" id="PF04928"/>
    </source>
</evidence>
<comment type="cofactor">
    <cofactor evidence="2">
        <name>Mg(2+)</name>
        <dbReference type="ChEBI" id="CHEBI:18420"/>
    </cofactor>
</comment>
<evidence type="ECO:0000313" key="15">
    <source>
        <dbReference type="EMBL" id="KAK1435879.1"/>
    </source>
</evidence>
<evidence type="ECO:0000256" key="10">
    <source>
        <dbReference type="ARBA" id="ARBA00022840"/>
    </source>
</evidence>
<keyword evidence="11" id="KW-0460">Magnesium</keyword>
<proteinExistence type="inferred from homology"/>
<evidence type="ECO:0000256" key="11">
    <source>
        <dbReference type="ARBA" id="ARBA00022842"/>
    </source>
</evidence>
<dbReference type="PANTHER" id="PTHR10682:SF33">
    <property type="entry name" value="NUCLEAR POLY(A) POLYMERASE 3"/>
    <property type="match status" value="1"/>
</dbReference>
<dbReference type="SUPFAM" id="SSF81301">
    <property type="entry name" value="Nucleotidyltransferase"/>
    <property type="match status" value="1"/>
</dbReference>
<dbReference type="Gene3D" id="3.30.460.10">
    <property type="entry name" value="Beta Polymerase, domain 2"/>
    <property type="match status" value="1"/>
</dbReference>
<dbReference type="InterPro" id="IPR007012">
    <property type="entry name" value="PolA_pol_cen_dom"/>
</dbReference>